<dbReference type="PANTHER" id="PTHR32322">
    <property type="entry name" value="INNER MEMBRANE TRANSPORTER"/>
    <property type="match status" value="1"/>
</dbReference>
<dbReference type="GO" id="GO:0016020">
    <property type="term" value="C:membrane"/>
    <property type="evidence" value="ECO:0007669"/>
    <property type="project" value="UniProtKB-SubCell"/>
</dbReference>
<evidence type="ECO:0000256" key="1">
    <source>
        <dbReference type="ARBA" id="ARBA00004141"/>
    </source>
</evidence>
<dbReference type="SUPFAM" id="SSF103481">
    <property type="entry name" value="Multidrug resistance efflux transporter EmrE"/>
    <property type="match status" value="2"/>
</dbReference>
<keyword evidence="9" id="KW-1185">Reference proteome</keyword>
<organism evidence="8 9">
    <name type="scientific">Rhizobium soli</name>
    <dbReference type="NCBI Taxonomy" id="424798"/>
    <lineage>
        <taxon>Bacteria</taxon>
        <taxon>Pseudomonadati</taxon>
        <taxon>Pseudomonadota</taxon>
        <taxon>Alphaproteobacteria</taxon>
        <taxon>Hyphomicrobiales</taxon>
        <taxon>Rhizobiaceae</taxon>
        <taxon>Rhizobium/Agrobacterium group</taxon>
        <taxon>Rhizobium</taxon>
    </lineage>
</organism>
<accession>A0A7X0MR08</accession>
<dbReference type="Pfam" id="PF00892">
    <property type="entry name" value="EamA"/>
    <property type="match status" value="2"/>
</dbReference>
<protein>
    <submittedName>
        <fullName evidence="8">Drug/metabolite transporter (DMT)-like permease</fullName>
    </submittedName>
</protein>
<feature type="transmembrane region" description="Helical" evidence="6">
    <location>
        <begin position="135"/>
        <end position="155"/>
    </location>
</feature>
<comment type="similarity">
    <text evidence="2">Belongs to the EamA transporter family.</text>
</comment>
<feature type="transmembrane region" description="Helical" evidence="6">
    <location>
        <begin position="12"/>
        <end position="35"/>
    </location>
</feature>
<feature type="transmembrane region" description="Helical" evidence="6">
    <location>
        <begin position="251"/>
        <end position="275"/>
    </location>
</feature>
<evidence type="ECO:0000256" key="2">
    <source>
        <dbReference type="ARBA" id="ARBA00007362"/>
    </source>
</evidence>
<evidence type="ECO:0000259" key="7">
    <source>
        <dbReference type="Pfam" id="PF00892"/>
    </source>
</evidence>
<dbReference type="InterPro" id="IPR050638">
    <property type="entry name" value="AA-Vitamin_Transporters"/>
</dbReference>
<dbReference type="EMBL" id="JACHBU010000001">
    <property type="protein sequence ID" value="MBB6506705.1"/>
    <property type="molecule type" value="Genomic_DNA"/>
</dbReference>
<gene>
    <name evidence="8" type="ORF">F4695_000024</name>
</gene>
<sequence>MRTDTGSTPRPLDWLIFLLVPVFFSSNLVFGRGIVGEIGPYMTAFIRWAGSTLIMLPLLYMDRRAAAAFVRAHTWLWLWLGFLGMGICGGFVYWALTMTTASNATLIYSTSSLFIILLEWLFASRRISIKEICGMALAFAGVAVIVLRGDLAAVLHMRFNLGDLGILIAAIAFAFYSILLRRPAAQAVRPLTLFGLIAFSGSLILIVPAIWELFHGGLLPTSQSAWMKLAGIILFASLAAFFCFQQVVRIFGSVTAGTTLYLMPPVSIVMAVAFLGETFEAYHGVGIVCVLEGVILATLKGRRAGTG</sequence>
<feature type="transmembrane region" description="Helical" evidence="6">
    <location>
        <begin position="161"/>
        <end position="179"/>
    </location>
</feature>
<feature type="domain" description="EamA" evidence="7">
    <location>
        <begin position="161"/>
        <end position="298"/>
    </location>
</feature>
<feature type="transmembrane region" description="Helical" evidence="6">
    <location>
        <begin position="106"/>
        <end position="123"/>
    </location>
</feature>
<evidence type="ECO:0000313" key="8">
    <source>
        <dbReference type="EMBL" id="MBB6506705.1"/>
    </source>
</evidence>
<feature type="transmembrane region" description="Helical" evidence="6">
    <location>
        <begin position="281"/>
        <end position="299"/>
    </location>
</feature>
<comment type="caution">
    <text evidence="8">The sequence shown here is derived from an EMBL/GenBank/DDBJ whole genome shotgun (WGS) entry which is preliminary data.</text>
</comment>
<feature type="domain" description="EamA" evidence="7">
    <location>
        <begin position="15"/>
        <end position="146"/>
    </location>
</feature>
<comment type="subcellular location">
    <subcellularLocation>
        <location evidence="1">Membrane</location>
        <topology evidence="1">Multi-pass membrane protein</topology>
    </subcellularLocation>
</comment>
<dbReference type="RefSeq" id="WP_184653185.1">
    <property type="nucleotide sequence ID" value="NZ_JACHBU010000001.1"/>
</dbReference>
<evidence type="ECO:0000313" key="9">
    <source>
        <dbReference type="Proteomes" id="UP000585437"/>
    </source>
</evidence>
<feature type="transmembrane region" description="Helical" evidence="6">
    <location>
        <begin position="226"/>
        <end position="244"/>
    </location>
</feature>
<dbReference type="Proteomes" id="UP000585437">
    <property type="component" value="Unassembled WGS sequence"/>
</dbReference>
<dbReference type="PANTHER" id="PTHR32322:SF2">
    <property type="entry name" value="EAMA DOMAIN-CONTAINING PROTEIN"/>
    <property type="match status" value="1"/>
</dbReference>
<feature type="transmembrane region" description="Helical" evidence="6">
    <location>
        <begin position="191"/>
        <end position="214"/>
    </location>
</feature>
<feature type="transmembrane region" description="Helical" evidence="6">
    <location>
        <begin position="41"/>
        <end position="60"/>
    </location>
</feature>
<evidence type="ECO:0000256" key="3">
    <source>
        <dbReference type="ARBA" id="ARBA00022692"/>
    </source>
</evidence>
<reference evidence="8 9" key="1">
    <citation type="submission" date="2020-08" db="EMBL/GenBank/DDBJ databases">
        <title>The Agave Microbiome: Exploring the role of microbial communities in plant adaptations to desert environments.</title>
        <authorList>
            <person name="Partida-Martinez L.P."/>
        </authorList>
    </citation>
    <scope>NUCLEOTIDE SEQUENCE [LARGE SCALE GENOMIC DNA]</scope>
    <source>
        <strain evidence="8 9">AS3.12</strain>
    </source>
</reference>
<dbReference type="InterPro" id="IPR000620">
    <property type="entry name" value="EamA_dom"/>
</dbReference>
<proteinExistence type="inferred from homology"/>
<name>A0A7X0MR08_9HYPH</name>
<dbReference type="AlphaFoldDB" id="A0A7X0MR08"/>
<evidence type="ECO:0000256" key="4">
    <source>
        <dbReference type="ARBA" id="ARBA00022989"/>
    </source>
</evidence>
<keyword evidence="5 6" id="KW-0472">Membrane</keyword>
<feature type="transmembrane region" description="Helical" evidence="6">
    <location>
        <begin position="72"/>
        <end position="94"/>
    </location>
</feature>
<evidence type="ECO:0000256" key="6">
    <source>
        <dbReference type="SAM" id="Phobius"/>
    </source>
</evidence>
<keyword evidence="3 6" id="KW-0812">Transmembrane</keyword>
<keyword evidence="4 6" id="KW-1133">Transmembrane helix</keyword>
<evidence type="ECO:0000256" key="5">
    <source>
        <dbReference type="ARBA" id="ARBA00023136"/>
    </source>
</evidence>
<dbReference type="InterPro" id="IPR037185">
    <property type="entry name" value="EmrE-like"/>
</dbReference>